<feature type="transmembrane region" description="Helical" evidence="1">
    <location>
        <begin position="71"/>
        <end position="94"/>
    </location>
</feature>
<reference evidence="3" key="1">
    <citation type="journal article" date="2019" name="Int. J. Syst. Evol. Microbiol.">
        <title>The Global Catalogue of Microorganisms (GCM) 10K type strain sequencing project: providing services to taxonomists for standard genome sequencing and annotation.</title>
        <authorList>
            <consortium name="The Broad Institute Genomics Platform"/>
            <consortium name="The Broad Institute Genome Sequencing Center for Infectious Disease"/>
            <person name="Wu L."/>
            <person name="Ma J."/>
        </authorList>
    </citation>
    <scope>NUCLEOTIDE SEQUENCE [LARGE SCALE GENOMIC DNA]</scope>
    <source>
        <strain evidence="3">JCM 18541</strain>
    </source>
</reference>
<gene>
    <name evidence="2" type="ORF">GCM10023352_03170</name>
</gene>
<organism evidence="2 3">
    <name type="scientific">Rothia endophytica</name>
    <dbReference type="NCBI Taxonomy" id="1324766"/>
    <lineage>
        <taxon>Bacteria</taxon>
        <taxon>Bacillati</taxon>
        <taxon>Actinomycetota</taxon>
        <taxon>Actinomycetes</taxon>
        <taxon>Micrococcales</taxon>
        <taxon>Micrococcaceae</taxon>
        <taxon>Rothia</taxon>
    </lineage>
</organism>
<accession>A0ABP9B0F4</accession>
<evidence type="ECO:0000313" key="2">
    <source>
        <dbReference type="EMBL" id="GAA4788734.1"/>
    </source>
</evidence>
<evidence type="ECO:0000256" key="1">
    <source>
        <dbReference type="SAM" id="Phobius"/>
    </source>
</evidence>
<keyword evidence="3" id="KW-1185">Reference proteome</keyword>
<dbReference type="Proteomes" id="UP001500187">
    <property type="component" value="Unassembled WGS sequence"/>
</dbReference>
<dbReference type="RefSeq" id="WP_251379383.1">
    <property type="nucleotide sequence ID" value="NZ_BAABKP010000001.1"/>
</dbReference>
<protein>
    <recommendedName>
        <fullName evidence="4">Amino acid transporter</fullName>
    </recommendedName>
</protein>
<keyword evidence="1" id="KW-1133">Transmembrane helix</keyword>
<comment type="caution">
    <text evidence="2">The sequence shown here is derived from an EMBL/GenBank/DDBJ whole genome shotgun (WGS) entry which is preliminary data.</text>
</comment>
<sequence>MSTPSEKTEETQYSLGQHFNPATAPERAQLTVRRAPSIPAFAITGLILGLIVAFVVTLLGPENENYTFGAVYGIMAVIFGTACTALFIVLALLLDRRSSKRPKVYDATTDVV</sequence>
<feature type="transmembrane region" description="Helical" evidence="1">
    <location>
        <begin position="37"/>
        <end position="59"/>
    </location>
</feature>
<evidence type="ECO:0000313" key="3">
    <source>
        <dbReference type="Proteomes" id="UP001500187"/>
    </source>
</evidence>
<dbReference type="EMBL" id="BAABKP010000001">
    <property type="protein sequence ID" value="GAA4788734.1"/>
    <property type="molecule type" value="Genomic_DNA"/>
</dbReference>
<keyword evidence="1" id="KW-0472">Membrane</keyword>
<proteinExistence type="predicted"/>
<name>A0ABP9B0F4_9MICC</name>
<keyword evidence="1" id="KW-0812">Transmembrane</keyword>
<evidence type="ECO:0008006" key="4">
    <source>
        <dbReference type="Google" id="ProtNLM"/>
    </source>
</evidence>